<organism evidence="2 3">
    <name type="scientific">Methylocystis parvus</name>
    <dbReference type="NCBI Taxonomy" id="134"/>
    <lineage>
        <taxon>Bacteria</taxon>
        <taxon>Pseudomonadati</taxon>
        <taxon>Pseudomonadota</taxon>
        <taxon>Alphaproteobacteria</taxon>
        <taxon>Hyphomicrobiales</taxon>
        <taxon>Methylocystaceae</taxon>
        <taxon>Methylocystis</taxon>
    </lineage>
</organism>
<dbReference type="EMBL" id="CP044331">
    <property type="protein sequence ID" value="QGM99534.1"/>
    <property type="molecule type" value="Genomic_DNA"/>
</dbReference>
<protein>
    <submittedName>
        <fullName evidence="2">Uncharacterized protein</fullName>
    </submittedName>
</protein>
<evidence type="ECO:0000313" key="3">
    <source>
        <dbReference type="Proteomes" id="UP000422569"/>
    </source>
</evidence>
<feature type="coiled-coil region" evidence="1">
    <location>
        <begin position="17"/>
        <end position="44"/>
    </location>
</feature>
<dbReference type="KEGG" id="mpar:F7D14_03865"/>
<keyword evidence="3" id="KW-1185">Reference proteome</keyword>
<sequence>MEATMSDEAENFTLALLRKIDVKVDTLRDEIADVRSEVHSLRADVASDLVNMEKRIGEQGKRLSDQIVGLRRSVMEYHSSAIGHGVLLTELEERVRRLEQHVGLSPEGH</sequence>
<accession>A0A6B8M664</accession>
<dbReference type="Proteomes" id="UP000422569">
    <property type="component" value="Chromosome"/>
</dbReference>
<dbReference type="AlphaFoldDB" id="A0A6B8M664"/>
<reference evidence="2 3" key="1">
    <citation type="submission" date="2019-09" db="EMBL/GenBank/DDBJ databases">
        <title>Isolation and complete genome sequencing of Methylocystis species.</title>
        <authorList>
            <person name="Rumah B.L."/>
            <person name="Stead C.E."/>
            <person name="Stevens B.C."/>
            <person name="Minton N.P."/>
            <person name="Grosse-Honebrink A."/>
            <person name="Zhang Y."/>
        </authorList>
    </citation>
    <scope>NUCLEOTIDE SEQUENCE [LARGE SCALE GENOMIC DNA]</scope>
    <source>
        <strain evidence="2 3">BRCS2</strain>
    </source>
</reference>
<proteinExistence type="predicted"/>
<name>A0A6B8M664_9HYPH</name>
<evidence type="ECO:0000313" key="2">
    <source>
        <dbReference type="EMBL" id="QGM99534.1"/>
    </source>
</evidence>
<gene>
    <name evidence="2" type="ORF">F7D14_03865</name>
</gene>
<keyword evidence="1" id="KW-0175">Coiled coil</keyword>
<evidence type="ECO:0000256" key="1">
    <source>
        <dbReference type="SAM" id="Coils"/>
    </source>
</evidence>